<protein>
    <recommendedName>
        <fullName evidence="3">Thioester dehydrase</fullName>
    </recommendedName>
</protein>
<evidence type="ECO:0008006" key="3">
    <source>
        <dbReference type="Google" id="ProtNLM"/>
    </source>
</evidence>
<dbReference type="Pfam" id="PF22817">
    <property type="entry name" value="ApeP-like"/>
    <property type="match status" value="1"/>
</dbReference>
<reference evidence="1 2" key="1">
    <citation type="submission" date="2018-06" db="EMBL/GenBank/DDBJ databases">
        <authorList>
            <consortium name="Pathogen Informatics"/>
            <person name="Doyle S."/>
        </authorList>
    </citation>
    <scope>NUCLEOTIDE SEQUENCE [LARGE SCALE GENOMIC DNA]</scope>
    <source>
        <strain evidence="1 2">NCTC10295</strain>
    </source>
</reference>
<dbReference type="Proteomes" id="UP000254651">
    <property type="component" value="Unassembled WGS sequence"/>
</dbReference>
<organism evidence="1 2">
    <name type="scientific">Bergeriella denitrificans</name>
    <name type="common">Neisseria denitrificans</name>
    <dbReference type="NCBI Taxonomy" id="494"/>
    <lineage>
        <taxon>Bacteria</taxon>
        <taxon>Pseudomonadati</taxon>
        <taxon>Pseudomonadota</taxon>
        <taxon>Betaproteobacteria</taxon>
        <taxon>Neisseriales</taxon>
        <taxon>Neisseriaceae</taxon>
        <taxon>Bergeriella</taxon>
    </lineage>
</organism>
<dbReference type="InterPro" id="IPR029069">
    <property type="entry name" value="HotDog_dom_sf"/>
</dbReference>
<dbReference type="AlphaFoldDB" id="A0A378UG64"/>
<evidence type="ECO:0000313" key="1">
    <source>
        <dbReference type="EMBL" id="STZ75699.1"/>
    </source>
</evidence>
<sequence>MTRPTPLTCPITDTAPLLPHSGHMVLLDSITEYSGSHLRATASIGGNHILLHGGGVPCMAGVEIMAQGVAALAGCAACNAGEPVRLGFLLGTRKLELFADSIPVGTALKIEVDLSTQDQSGMGVFDCALYWTDAPPQAKAALPSDGLLVRAALNVYSPKDGKAV</sequence>
<dbReference type="InterPro" id="IPR016776">
    <property type="entry name" value="ApeP-like_dehydratase"/>
</dbReference>
<evidence type="ECO:0000313" key="2">
    <source>
        <dbReference type="Proteomes" id="UP000254651"/>
    </source>
</evidence>
<name>A0A378UG64_BERDE</name>
<accession>A0A378UG64</accession>
<dbReference type="SUPFAM" id="SSF54637">
    <property type="entry name" value="Thioesterase/thiol ester dehydrase-isomerase"/>
    <property type="match status" value="1"/>
</dbReference>
<dbReference type="EMBL" id="UGQS01000001">
    <property type="protein sequence ID" value="STZ75699.1"/>
    <property type="molecule type" value="Genomic_DNA"/>
</dbReference>
<dbReference type="Gene3D" id="3.10.129.10">
    <property type="entry name" value="Hotdog Thioesterase"/>
    <property type="match status" value="1"/>
</dbReference>
<dbReference type="RefSeq" id="WP_066078316.1">
    <property type="nucleotide sequence ID" value="NZ_CP181246.1"/>
</dbReference>
<keyword evidence="2" id="KW-1185">Reference proteome</keyword>
<dbReference type="PIRSF" id="PIRSF020565">
    <property type="entry name" value="3Ho_Ac_ACP_DH_prd"/>
    <property type="match status" value="1"/>
</dbReference>
<proteinExistence type="predicted"/>
<gene>
    <name evidence="1" type="ORF">NCTC10295_00450</name>
</gene>